<reference evidence="3" key="1">
    <citation type="submission" date="2017-03" db="EMBL/GenBank/DDBJ databases">
        <title>Genomes of endolithic fungi from Antarctica.</title>
        <authorList>
            <person name="Coleine C."/>
            <person name="Masonjones S."/>
            <person name="Stajich J.E."/>
        </authorList>
    </citation>
    <scope>NUCLEOTIDE SEQUENCE [LARGE SCALE GENOMIC DNA]</scope>
    <source>
        <strain evidence="3">CCFEE 5527</strain>
    </source>
</reference>
<feature type="compositionally biased region" description="Basic and acidic residues" evidence="1">
    <location>
        <begin position="576"/>
        <end position="597"/>
    </location>
</feature>
<feature type="compositionally biased region" description="Polar residues" evidence="1">
    <location>
        <begin position="790"/>
        <end position="803"/>
    </location>
</feature>
<comment type="caution">
    <text evidence="2">The sequence shown here is derived from an EMBL/GenBank/DDBJ whole genome shotgun (WGS) entry which is preliminary data.</text>
</comment>
<feature type="compositionally biased region" description="Basic and acidic residues" evidence="1">
    <location>
        <begin position="887"/>
        <end position="915"/>
    </location>
</feature>
<feature type="compositionally biased region" description="Low complexity" evidence="1">
    <location>
        <begin position="356"/>
        <end position="374"/>
    </location>
</feature>
<sequence>MEATTPSGSSSEGKRNKKKSDNNENLPPAKLDLNAASSADDESQSPPEPFTRLAVTSADAQQRFFATPEISLPSALITTTTTMPDLAPHPYGHHFATVAHPHTYSYHPTIPRPTHITAYPSLPGGVQPLFQPTNQPQPLHSLSVYHACRICHRPRSEKFHLQNPVIPGTKPSAPDICRRCRVKHVVEVEQVVERQNEPIKLGVACLVPNEDYVTKERAKEEIELTKESSRASRARSEKLEKEQETSRSRERIVYRYVSVQDAPPPASASSPLRAEVSVENLAAMNLMNDQTPSERDRKRTSTKRYVVRTATAEAEEPARSVSRVHSVRPSQIDNMESKRSATSKGDTRSGAEPDKSTTPASKSSSSSHTAVTSVKQALAAERPGLDAAYLHTDTNIRKIARDEIERYRQAERLMAAHSEAYAHGRMVPADRTVPVDRRIEKVRDSPGSKAWEGKAHYRVKVDGREAEAMTVPSMPQPEPLPAFARSGKSSARSEKKRDPSEDSRLWYHEPRDVTKDALPNARTASGRTEVTERGRRTLTAFERDALEQDAYDHEQRSSRAFHRSSIRSADPPVSGRVRELKEVSDRETRGQRGDTERATGYNTDVRSTHSLHAPSQRSDRRSAADSAASQKREGPDSQSDHRSAEQTSAAIDMPSPRQYLRTSRLQVPATSDGTWYADRVKGVIITRSQDHRQQPEDDDKTAWPADEPARPAASERTSTVNGDWDWEYTERTGRPASRAASSRPFEDAEPRYTTDTESLLRRQSKPATSNPSTVGTAREFSIRQAPDADSTPTPRRQDPVQQPSRHHSERERGPYMRVSEESTHVRFASKVEFSPTPPGSDEYLPEYLKKSQHRRQERRGERVGGSGLSKQLNGSDERESAEELFVEYERRRASREATPEPEDRRGKTERKRLETAYDAPPRSSEEQHAPSLRGGSNAESRTGPLNDDPANAARNAVAALVASLAP</sequence>
<protein>
    <submittedName>
        <fullName evidence="2">Uncharacterized protein</fullName>
    </submittedName>
</protein>
<feature type="region of interest" description="Disordered" evidence="1">
    <location>
        <begin position="469"/>
        <end position="951"/>
    </location>
</feature>
<feature type="compositionally biased region" description="Basic and acidic residues" evidence="1">
    <location>
        <begin position="335"/>
        <end position="355"/>
    </location>
</feature>
<evidence type="ECO:0000313" key="2">
    <source>
        <dbReference type="EMBL" id="OQO06388.1"/>
    </source>
</evidence>
<organism evidence="2 3">
    <name type="scientific">Cryoendolithus antarcticus</name>
    <dbReference type="NCBI Taxonomy" id="1507870"/>
    <lineage>
        <taxon>Eukaryota</taxon>
        <taxon>Fungi</taxon>
        <taxon>Dikarya</taxon>
        <taxon>Ascomycota</taxon>
        <taxon>Pezizomycotina</taxon>
        <taxon>Dothideomycetes</taxon>
        <taxon>Dothideomycetidae</taxon>
        <taxon>Cladosporiales</taxon>
        <taxon>Cladosporiaceae</taxon>
        <taxon>Cryoendolithus</taxon>
    </lineage>
</organism>
<dbReference type="InParanoid" id="A0A1V8T580"/>
<dbReference type="AlphaFoldDB" id="A0A1V8T580"/>
<feature type="compositionally biased region" description="Polar residues" evidence="1">
    <location>
        <begin position="765"/>
        <end position="775"/>
    </location>
</feature>
<evidence type="ECO:0000313" key="3">
    <source>
        <dbReference type="Proteomes" id="UP000192596"/>
    </source>
</evidence>
<dbReference type="Proteomes" id="UP000192596">
    <property type="component" value="Unassembled WGS sequence"/>
</dbReference>
<feature type="compositionally biased region" description="Polar residues" evidence="1">
    <location>
        <begin position="1"/>
        <end position="11"/>
    </location>
</feature>
<accession>A0A1V8T580</accession>
<dbReference type="STRING" id="1507870.A0A1V8T580"/>
<evidence type="ECO:0000256" key="1">
    <source>
        <dbReference type="SAM" id="MobiDB-lite"/>
    </source>
</evidence>
<proteinExistence type="predicted"/>
<feature type="compositionally biased region" description="Basic and acidic residues" evidence="1">
    <location>
        <begin position="806"/>
        <end position="824"/>
    </location>
</feature>
<feature type="region of interest" description="Disordered" evidence="1">
    <location>
        <begin position="220"/>
        <end position="247"/>
    </location>
</feature>
<feature type="region of interest" description="Disordered" evidence="1">
    <location>
        <begin position="284"/>
        <end position="374"/>
    </location>
</feature>
<gene>
    <name evidence="2" type="ORF">B0A48_08978</name>
</gene>
<dbReference type="EMBL" id="NAJO01000017">
    <property type="protein sequence ID" value="OQO06388.1"/>
    <property type="molecule type" value="Genomic_DNA"/>
</dbReference>
<dbReference type="OrthoDB" id="3642901at2759"/>
<feature type="compositionally biased region" description="Basic and acidic residues" evidence="1">
    <location>
        <begin position="491"/>
        <end position="515"/>
    </location>
</feature>
<feature type="compositionally biased region" description="Polar residues" evidence="1">
    <location>
        <begin position="660"/>
        <end position="673"/>
    </location>
</feature>
<feature type="compositionally biased region" description="Polar residues" evidence="1">
    <location>
        <begin position="600"/>
        <end position="610"/>
    </location>
</feature>
<keyword evidence="3" id="KW-1185">Reference proteome</keyword>
<feature type="compositionally biased region" description="Basic and acidic residues" evidence="1">
    <location>
        <begin position="529"/>
        <end position="557"/>
    </location>
</feature>
<feature type="compositionally biased region" description="Basic and acidic residues" evidence="1">
    <location>
        <begin position="630"/>
        <end position="644"/>
    </location>
</feature>
<feature type="compositionally biased region" description="Low complexity" evidence="1">
    <location>
        <begin position="319"/>
        <end position="328"/>
    </location>
</feature>
<feature type="region of interest" description="Disordered" evidence="1">
    <location>
        <begin position="1"/>
        <end position="50"/>
    </location>
</feature>
<feature type="compositionally biased region" description="Basic and acidic residues" evidence="1">
    <location>
        <begin position="744"/>
        <end position="760"/>
    </location>
</feature>
<name>A0A1V8T580_9PEZI</name>